<dbReference type="KEGG" id="trs:Terro_2844"/>
<accession>I3ZIL2</accession>
<dbReference type="HOGENOM" id="CLU_1474485_0_0_0"/>
<protein>
    <recommendedName>
        <fullName evidence="4">Lipoprotein</fullName>
    </recommendedName>
</protein>
<gene>
    <name evidence="2" type="ordered locus">Terro_2844</name>
</gene>
<proteinExistence type="predicted"/>
<name>I3ZIL2_TERRK</name>
<reference evidence="2 3" key="1">
    <citation type="submission" date="2012-06" db="EMBL/GenBank/DDBJ databases">
        <title>Complete genome of Terriglobus roseus DSM 18391.</title>
        <authorList>
            <consortium name="US DOE Joint Genome Institute (JGI-PGF)"/>
            <person name="Lucas S."/>
            <person name="Copeland A."/>
            <person name="Lapidus A."/>
            <person name="Glavina del Rio T."/>
            <person name="Dalin E."/>
            <person name="Tice H."/>
            <person name="Bruce D."/>
            <person name="Goodwin L."/>
            <person name="Pitluck S."/>
            <person name="Peters L."/>
            <person name="Mikhailova N."/>
            <person name="Munk A.C.C."/>
            <person name="Kyrpides N."/>
            <person name="Mavromatis K."/>
            <person name="Ivanova N."/>
            <person name="Brettin T."/>
            <person name="Detter J.C."/>
            <person name="Han C."/>
            <person name="Larimer F."/>
            <person name="Land M."/>
            <person name="Hauser L."/>
            <person name="Markowitz V."/>
            <person name="Cheng J.-F."/>
            <person name="Hugenholtz P."/>
            <person name="Woyke T."/>
            <person name="Wu D."/>
            <person name="Brambilla E."/>
            <person name="Klenk H.-P."/>
            <person name="Eisen J.A."/>
        </authorList>
    </citation>
    <scope>NUCLEOTIDE SEQUENCE [LARGE SCALE GENOMIC DNA]</scope>
    <source>
        <strain evidence="3">DSM 18391 / NRRL B-41598 / KBS 63</strain>
    </source>
</reference>
<sequence length="183" mass="19354">MRIDRHSYTSAFALLLCIGCSSLAAQVSPARPAENTNKADAAAPAEKDLDASGVLTLEPGERFRIAVPLHPTIAINLGAAQLDITLARKVKSKQPEEDLHLIATLGVVQASISAGEKSVTLHGVAPAFSIQRNGEYHPSDYSIHFGSGNITNIGTPDESFIDTEALTNKLQALHIHLKAAAAK</sequence>
<organism evidence="2 3">
    <name type="scientific">Terriglobus roseus (strain DSM 18391 / NRRL B-41598 / KBS 63)</name>
    <dbReference type="NCBI Taxonomy" id="926566"/>
    <lineage>
        <taxon>Bacteria</taxon>
        <taxon>Pseudomonadati</taxon>
        <taxon>Acidobacteriota</taxon>
        <taxon>Terriglobia</taxon>
        <taxon>Terriglobales</taxon>
        <taxon>Acidobacteriaceae</taxon>
        <taxon>Terriglobus</taxon>
    </lineage>
</organism>
<dbReference type="RefSeq" id="WP_014786344.1">
    <property type="nucleotide sequence ID" value="NC_018014.1"/>
</dbReference>
<dbReference type="EMBL" id="CP003379">
    <property type="protein sequence ID" value="AFL89080.1"/>
    <property type="molecule type" value="Genomic_DNA"/>
</dbReference>
<dbReference type="OrthoDB" id="9839544at2"/>
<feature type="chain" id="PRO_5003684131" description="Lipoprotein" evidence="1">
    <location>
        <begin position="25"/>
        <end position="183"/>
    </location>
</feature>
<keyword evidence="1" id="KW-0732">Signal</keyword>
<evidence type="ECO:0008006" key="4">
    <source>
        <dbReference type="Google" id="ProtNLM"/>
    </source>
</evidence>
<dbReference type="AlphaFoldDB" id="I3ZIL2"/>
<evidence type="ECO:0000256" key="1">
    <source>
        <dbReference type="SAM" id="SignalP"/>
    </source>
</evidence>
<dbReference type="STRING" id="926566.Terro_2844"/>
<feature type="signal peptide" evidence="1">
    <location>
        <begin position="1"/>
        <end position="24"/>
    </location>
</feature>
<evidence type="ECO:0000313" key="2">
    <source>
        <dbReference type="EMBL" id="AFL89080.1"/>
    </source>
</evidence>
<evidence type="ECO:0000313" key="3">
    <source>
        <dbReference type="Proteomes" id="UP000006056"/>
    </source>
</evidence>
<dbReference type="Proteomes" id="UP000006056">
    <property type="component" value="Chromosome"/>
</dbReference>
<keyword evidence="3" id="KW-1185">Reference proteome</keyword>